<evidence type="ECO:0000313" key="4">
    <source>
        <dbReference type="EnsemblMetazoa" id="HelroP193483"/>
    </source>
</evidence>
<dbReference type="OrthoDB" id="5186at2759"/>
<dbReference type="InterPro" id="IPR011704">
    <property type="entry name" value="ATPase_dyneun-rel_AAA"/>
</dbReference>
<feature type="domain" description="ATPase dynein-related AAA" evidence="2">
    <location>
        <begin position="243"/>
        <end position="387"/>
    </location>
</feature>
<dbReference type="KEGG" id="hro:HELRODRAFT_193483"/>
<dbReference type="RefSeq" id="XP_009026120.1">
    <property type="nucleotide sequence ID" value="XM_009027872.1"/>
</dbReference>
<protein>
    <recommendedName>
        <fullName evidence="2">ATPase dynein-related AAA domain-containing protein</fullName>
    </recommendedName>
</protein>
<name>T1FV15_HELRO</name>
<gene>
    <name evidence="4" type="primary">20212661</name>
    <name evidence="3" type="ORF">HELRODRAFT_193483</name>
</gene>
<dbReference type="FunFam" id="3.40.50.300:FF:000663">
    <property type="entry name" value="von Willebrand factor A domain containing 8"/>
    <property type="match status" value="1"/>
</dbReference>
<dbReference type="Pfam" id="PF07728">
    <property type="entry name" value="AAA_5"/>
    <property type="match status" value="1"/>
</dbReference>
<evidence type="ECO:0000259" key="2">
    <source>
        <dbReference type="Pfam" id="PF07728"/>
    </source>
</evidence>
<dbReference type="GO" id="GO:0016887">
    <property type="term" value="F:ATP hydrolysis activity"/>
    <property type="evidence" value="ECO:0007669"/>
    <property type="project" value="InterPro"/>
</dbReference>
<dbReference type="eggNOG" id="KOG1808">
    <property type="taxonomic scope" value="Eukaryota"/>
</dbReference>
<dbReference type="FunCoup" id="T1FV15">
    <property type="interactions" value="938"/>
</dbReference>
<dbReference type="EMBL" id="KB097502">
    <property type="protein sequence ID" value="ESN95825.1"/>
    <property type="molecule type" value="Genomic_DNA"/>
</dbReference>
<dbReference type="EnsemblMetazoa" id="HelroT193483">
    <property type="protein sequence ID" value="HelroP193483"/>
    <property type="gene ID" value="HelroG193483"/>
</dbReference>
<evidence type="ECO:0000256" key="1">
    <source>
        <dbReference type="SAM" id="MobiDB-lite"/>
    </source>
</evidence>
<dbReference type="CTD" id="20212661"/>
<dbReference type="PANTHER" id="PTHR21610:SF9">
    <property type="entry name" value="VON WILLEBRAND FACTOR A DOMAIN-CONTAINING PROTEIN 8"/>
    <property type="match status" value="1"/>
</dbReference>
<dbReference type="GO" id="GO:0005524">
    <property type="term" value="F:ATP binding"/>
    <property type="evidence" value="ECO:0007669"/>
    <property type="project" value="InterPro"/>
</dbReference>
<dbReference type="HOGENOM" id="CLU_001400_1_0_1"/>
<evidence type="ECO:0000313" key="5">
    <source>
        <dbReference type="Proteomes" id="UP000015101"/>
    </source>
</evidence>
<keyword evidence="5" id="KW-1185">Reference proteome</keyword>
<dbReference type="InterPro" id="IPR027417">
    <property type="entry name" value="P-loop_NTPase"/>
</dbReference>
<feature type="compositionally biased region" description="Low complexity" evidence="1">
    <location>
        <begin position="158"/>
        <end position="176"/>
    </location>
</feature>
<dbReference type="OMA" id="SWMSPEI"/>
<dbReference type="EMBL" id="AMQM01006698">
    <property type="status" value="NOT_ANNOTATED_CDS"/>
    <property type="molecule type" value="Genomic_DNA"/>
</dbReference>
<dbReference type="PANTHER" id="PTHR21610">
    <property type="entry name" value="VON WILLEBRAND FACTOR A DOMAIN-CONTAINING PROTEIN 8"/>
    <property type="match status" value="1"/>
</dbReference>
<dbReference type="EMBL" id="AMQM01006699">
    <property type="status" value="NOT_ANNOTATED_CDS"/>
    <property type="molecule type" value="Genomic_DNA"/>
</dbReference>
<reference evidence="4" key="3">
    <citation type="submission" date="2015-06" db="UniProtKB">
        <authorList>
            <consortium name="EnsemblMetazoa"/>
        </authorList>
    </citation>
    <scope>IDENTIFICATION</scope>
</reference>
<accession>T1FV15</accession>
<reference evidence="3 5" key="2">
    <citation type="journal article" date="2013" name="Nature">
        <title>Insights into bilaterian evolution from three spiralian genomes.</title>
        <authorList>
            <person name="Simakov O."/>
            <person name="Marletaz F."/>
            <person name="Cho S.J."/>
            <person name="Edsinger-Gonzales E."/>
            <person name="Havlak P."/>
            <person name="Hellsten U."/>
            <person name="Kuo D.H."/>
            <person name="Larsson T."/>
            <person name="Lv J."/>
            <person name="Arendt D."/>
            <person name="Savage R."/>
            <person name="Osoegawa K."/>
            <person name="de Jong P."/>
            <person name="Grimwood J."/>
            <person name="Chapman J.A."/>
            <person name="Shapiro H."/>
            <person name="Aerts A."/>
            <person name="Otillar R.P."/>
            <person name="Terry A.Y."/>
            <person name="Boore J.L."/>
            <person name="Grigoriev I.V."/>
            <person name="Lindberg D.R."/>
            <person name="Seaver E.C."/>
            <person name="Weisblat D.A."/>
            <person name="Putnam N.H."/>
            <person name="Rokhsar D.S."/>
        </authorList>
    </citation>
    <scope>NUCLEOTIDE SEQUENCE</scope>
</reference>
<organism evidence="4 5">
    <name type="scientific">Helobdella robusta</name>
    <name type="common">Californian leech</name>
    <dbReference type="NCBI Taxonomy" id="6412"/>
    <lineage>
        <taxon>Eukaryota</taxon>
        <taxon>Metazoa</taxon>
        <taxon>Spiralia</taxon>
        <taxon>Lophotrochozoa</taxon>
        <taxon>Annelida</taxon>
        <taxon>Clitellata</taxon>
        <taxon>Hirudinea</taxon>
        <taxon>Rhynchobdellida</taxon>
        <taxon>Glossiphoniidae</taxon>
        <taxon>Helobdella</taxon>
    </lineage>
</organism>
<dbReference type="Proteomes" id="UP000015101">
    <property type="component" value="Unassembled WGS sequence"/>
</dbReference>
<evidence type="ECO:0000313" key="3">
    <source>
        <dbReference type="EMBL" id="ESN95825.1"/>
    </source>
</evidence>
<proteinExistence type="predicted"/>
<reference evidence="5" key="1">
    <citation type="submission" date="2012-12" db="EMBL/GenBank/DDBJ databases">
        <authorList>
            <person name="Hellsten U."/>
            <person name="Grimwood J."/>
            <person name="Chapman J.A."/>
            <person name="Shapiro H."/>
            <person name="Aerts A."/>
            <person name="Otillar R.P."/>
            <person name="Terry A.Y."/>
            <person name="Boore J.L."/>
            <person name="Simakov O."/>
            <person name="Marletaz F."/>
            <person name="Cho S.-J."/>
            <person name="Edsinger-Gonzales E."/>
            <person name="Havlak P."/>
            <person name="Kuo D.-H."/>
            <person name="Larsson T."/>
            <person name="Lv J."/>
            <person name="Arendt D."/>
            <person name="Savage R."/>
            <person name="Osoegawa K."/>
            <person name="de Jong P."/>
            <person name="Lindberg D.R."/>
            <person name="Seaver E.C."/>
            <person name="Weisblat D.A."/>
            <person name="Putnam N.H."/>
            <person name="Grigoriev I.V."/>
            <person name="Rokhsar D.S."/>
        </authorList>
    </citation>
    <scope>NUCLEOTIDE SEQUENCE</scope>
</reference>
<dbReference type="Gene3D" id="3.40.50.300">
    <property type="entry name" value="P-loop containing nucleotide triphosphate hydrolases"/>
    <property type="match status" value="1"/>
</dbReference>
<dbReference type="STRING" id="6412.T1FV15"/>
<dbReference type="InParanoid" id="T1FV15"/>
<dbReference type="InterPro" id="IPR039891">
    <property type="entry name" value="VWA8"/>
</dbReference>
<dbReference type="GeneID" id="20212661"/>
<dbReference type="SUPFAM" id="SSF52540">
    <property type="entry name" value="P-loop containing nucleoside triphosphate hydrolases"/>
    <property type="match status" value="1"/>
</dbReference>
<sequence length="822" mass="91382">MTQFVDSTINLLRIHPSFRLVGLSEPPNSNVGRANSKQQSHWLTSELLTSFFFHHIKQMEFEDELNVIKREVKDITRMLPVMQFTNNIRNAHDNQLRSVSSSLSTRQLLRIARRLNVYGADDDVHHLVSKACLARFLPRLTKMMFEDELVKLGIVPTSPSSSISPSSSSSSSSSSSYDKADDTDLDEMITCEVSGGVLRIGCVQAPVHPSNHPTKVPDILFYDNYQHLKVMEDMLKDFLLGEHLLLIGNQGVGKNKIADRFLQLLNKPREYIQLHRDTTVQSLTVQPKIVDGVLSYDDSPLVKAVKSGSVLVVDEADKAPTNVTCILKGLVQVGEMHLSDGRRIVRGDSRLTPSQSTIPMHRDFRMIILANRPGFPFLGNDFFAAVGDAFSTHAVDNPSAASQLNMLKKYAPSADETTLRQVAELFDELRSLSDQGVINHPFSAREAVAVAKHLQMFPNDGLMTAVENVFDFDAYDPDLTRVIHKVMRKHGLPVGGHVGNIHLAKELSIPPMTYKCQLTTKNLKNSFNLKAQRLKLDDFQQRSTHFNEVTSTWHIPIFQGSDVTMVTVAKADQHYQQQQSLDNTDQLNSDIIHAVTSDPLTLCSIDLLRRSTTLIDLHPQQSRRNRFFSQLNVAALQAPLNHGVVLHDENGYEEKIRYDIHGHSGEGPKFTFVRCGGSDGCGGGGNGGGGEGVSPPVNNKQRLDVVMSLYAHSQFCLSGDHTLEATKMAVEEVAAMSDVDDRFVIVLSDANLERYGISARRLARLLTSKDNVNSYAIFIGSLGDQAERLTNELPAGHSFICMDNKQLPIILQQIFTSAMLRP</sequence>
<dbReference type="AlphaFoldDB" id="T1FV15"/>
<feature type="region of interest" description="Disordered" evidence="1">
    <location>
        <begin position="157"/>
        <end position="181"/>
    </location>
</feature>